<dbReference type="KEGG" id="strr:EKD16_05560"/>
<proteinExistence type="predicted"/>
<keyword evidence="3" id="KW-1185">Reference proteome</keyword>
<reference evidence="2 3" key="1">
    <citation type="submission" date="2019-02" db="EMBL/GenBank/DDBJ databases">
        <authorList>
            <person name="Khodamoradi S."/>
            <person name="Hahnke R.L."/>
            <person name="Kaempfer P."/>
            <person name="Schumann P."/>
            <person name="Rohde M."/>
            <person name="Steinert M."/>
            <person name="Luzhetskyy A."/>
            <person name="Wink J."/>
            <person name="Ruckert C."/>
        </authorList>
    </citation>
    <scope>NUCLEOTIDE SEQUENCE [LARGE SCALE GENOMIC DNA]</scope>
    <source>
        <strain evidence="2 3">M2</strain>
    </source>
</reference>
<accession>A0A4P6PXQ3</accession>
<dbReference type="Proteomes" id="UP000292235">
    <property type="component" value="Chromosome"/>
</dbReference>
<evidence type="ECO:0000256" key="1">
    <source>
        <dbReference type="SAM" id="MobiDB-lite"/>
    </source>
</evidence>
<sequence precursor="true">MGVLLLCLLLSVALPLPRVLLAPGRPRAARVRPYVPQPAHAPAPASTHQRGDHTAFCEIAEAHSHAWPEIRRLPGPLYVAADRPNGLHVSSDDLGAFAAALAAHPHRTAGSRPYPPHPRQAPR</sequence>
<organism evidence="2 3">
    <name type="scientific">Streptomonospora litoralis</name>
    <dbReference type="NCBI Taxonomy" id="2498135"/>
    <lineage>
        <taxon>Bacteria</taxon>
        <taxon>Bacillati</taxon>
        <taxon>Actinomycetota</taxon>
        <taxon>Actinomycetes</taxon>
        <taxon>Streptosporangiales</taxon>
        <taxon>Nocardiopsidaceae</taxon>
        <taxon>Streptomonospora</taxon>
    </lineage>
</organism>
<evidence type="ECO:0000313" key="3">
    <source>
        <dbReference type="Proteomes" id="UP000292235"/>
    </source>
</evidence>
<gene>
    <name evidence="2" type="ORF">EKD16_05560</name>
</gene>
<dbReference type="RefSeq" id="WP_131097379.1">
    <property type="nucleotide sequence ID" value="NZ_CP036455.1"/>
</dbReference>
<name>A0A4P6PXQ3_9ACTN</name>
<dbReference type="EMBL" id="CP036455">
    <property type="protein sequence ID" value="QBI52915.1"/>
    <property type="molecule type" value="Genomic_DNA"/>
</dbReference>
<protein>
    <submittedName>
        <fullName evidence="2">Uncharacterized protein</fullName>
    </submittedName>
</protein>
<evidence type="ECO:0000313" key="2">
    <source>
        <dbReference type="EMBL" id="QBI52915.1"/>
    </source>
</evidence>
<feature type="region of interest" description="Disordered" evidence="1">
    <location>
        <begin position="32"/>
        <end position="52"/>
    </location>
</feature>
<dbReference type="AlphaFoldDB" id="A0A4P6PXQ3"/>